<dbReference type="Proteomes" id="UP001500668">
    <property type="component" value="Unassembled WGS sequence"/>
</dbReference>
<evidence type="ECO:0008006" key="3">
    <source>
        <dbReference type="Google" id="ProtNLM"/>
    </source>
</evidence>
<sequence>MPIDSFCLSRRVRRSAVMAFPLLLVVLGTSACQVGAGRVYSEADYSAHAARTKQAGVDTVARLLPTAQLAGTGPGARPEAAAREESSTSCVDDFGFDKDDVTRGEPRYSWTLHYATRADYLTAVAHLRADWKAKGLTVTDEEPWDRPGKPGLPGISTKDHGIELSLQQAWFGDEPTVYASGQCMRYHQQR</sequence>
<keyword evidence="2" id="KW-1185">Reference proteome</keyword>
<evidence type="ECO:0000313" key="2">
    <source>
        <dbReference type="Proteomes" id="UP001500668"/>
    </source>
</evidence>
<protein>
    <recommendedName>
        <fullName evidence="3">Lipoprotein</fullName>
    </recommendedName>
</protein>
<gene>
    <name evidence="1" type="ORF">GCM10010394_49130</name>
</gene>
<organism evidence="1 2">
    <name type="scientific">Streptomyces crystallinus</name>
    <dbReference type="NCBI Taxonomy" id="68191"/>
    <lineage>
        <taxon>Bacteria</taxon>
        <taxon>Bacillati</taxon>
        <taxon>Actinomycetota</taxon>
        <taxon>Actinomycetes</taxon>
        <taxon>Kitasatosporales</taxon>
        <taxon>Streptomycetaceae</taxon>
        <taxon>Streptomyces</taxon>
    </lineage>
</organism>
<proteinExistence type="predicted"/>
<comment type="caution">
    <text evidence="1">The sequence shown here is derived from an EMBL/GenBank/DDBJ whole genome shotgun (WGS) entry which is preliminary data.</text>
</comment>
<evidence type="ECO:0000313" key="1">
    <source>
        <dbReference type="EMBL" id="GAA0613345.1"/>
    </source>
</evidence>
<reference evidence="1 2" key="1">
    <citation type="journal article" date="2019" name="Int. J. Syst. Evol. Microbiol.">
        <title>The Global Catalogue of Microorganisms (GCM) 10K type strain sequencing project: providing services to taxonomists for standard genome sequencing and annotation.</title>
        <authorList>
            <consortium name="The Broad Institute Genomics Platform"/>
            <consortium name="The Broad Institute Genome Sequencing Center for Infectious Disease"/>
            <person name="Wu L."/>
            <person name="Ma J."/>
        </authorList>
    </citation>
    <scope>NUCLEOTIDE SEQUENCE [LARGE SCALE GENOMIC DNA]</scope>
    <source>
        <strain evidence="1 2">JCM 5067</strain>
    </source>
</reference>
<name>A0ABN1GKF3_9ACTN</name>
<accession>A0ABN1GKF3</accession>
<dbReference type="EMBL" id="BAAACA010000034">
    <property type="protein sequence ID" value="GAA0613345.1"/>
    <property type="molecule type" value="Genomic_DNA"/>
</dbReference>